<feature type="region of interest" description="Disordered" evidence="1">
    <location>
        <begin position="1635"/>
        <end position="1654"/>
    </location>
</feature>
<feature type="compositionally biased region" description="Basic and acidic residues" evidence="1">
    <location>
        <begin position="586"/>
        <end position="604"/>
    </location>
</feature>
<feature type="region of interest" description="Disordered" evidence="1">
    <location>
        <begin position="392"/>
        <end position="411"/>
    </location>
</feature>
<feature type="compositionally biased region" description="Basic and acidic residues" evidence="1">
    <location>
        <begin position="636"/>
        <end position="658"/>
    </location>
</feature>
<feature type="compositionally biased region" description="Basic and acidic residues" evidence="1">
    <location>
        <begin position="731"/>
        <end position="749"/>
    </location>
</feature>
<evidence type="ECO:0000313" key="3">
    <source>
        <dbReference type="EMBL" id="KAJ8916888.1"/>
    </source>
</evidence>
<feature type="compositionally biased region" description="Polar residues" evidence="1">
    <location>
        <begin position="664"/>
        <end position="706"/>
    </location>
</feature>
<feature type="region of interest" description="Disordered" evidence="1">
    <location>
        <begin position="1663"/>
        <end position="1683"/>
    </location>
</feature>
<feature type="compositionally biased region" description="Low complexity" evidence="1">
    <location>
        <begin position="47"/>
        <end position="56"/>
    </location>
</feature>
<feature type="compositionally biased region" description="Polar residues" evidence="1">
    <location>
        <begin position="1021"/>
        <end position="1030"/>
    </location>
</feature>
<feature type="region of interest" description="Disordered" evidence="1">
    <location>
        <begin position="428"/>
        <end position="787"/>
    </location>
</feature>
<feature type="compositionally biased region" description="Polar residues" evidence="1">
    <location>
        <begin position="571"/>
        <end position="585"/>
    </location>
</feature>
<name>A0AAV8VRF6_9CUCU</name>
<accession>A0AAV8VRF6</accession>
<feature type="compositionally biased region" description="Basic and acidic residues" evidence="1">
    <location>
        <begin position="263"/>
        <end position="298"/>
    </location>
</feature>
<feature type="region of interest" description="Disordered" evidence="1">
    <location>
        <begin position="1011"/>
        <end position="1082"/>
    </location>
</feature>
<feature type="compositionally biased region" description="Basic residues" evidence="1">
    <location>
        <begin position="312"/>
        <end position="327"/>
    </location>
</feature>
<feature type="compositionally biased region" description="Basic residues" evidence="1">
    <location>
        <begin position="1706"/>
        <end position="1717"/>
    </location>
</feature>
<keyword evidence="2" id="KW-1133">Transmembrane helix</keyword>
<evidence type="ECO:0000313" key="4">
    <source>
        <dbReference type="Proteomes" id="UP001159042"/>
    </source>
</evidence>
<feature type="compositionally biased region" description="Basic and acidic residues" evidence="1">
    <location>
        <begin position="466"/>
        <end position="478"/>
    </location>
</feature>
<proteinExistence type="predicted"/>
<feature type="compositionally biased region" description="Basic and acidic residues" evidence="1">
    <location>
        <begin position="190"/>
        <end position="206"/>
    </location>
</feature>
<keyword evidence="4" id="KW-1185">Reference proteome</keyword>
<feature type="region of interest" description="Disordered" evidence="1">
    <location>
        <begin position="357"/>
        <end position="376"/>
    </location>
</feature>
<reference evidence="3 4" key="1">
    <citation type="journal article" date="2023" name="Insect Mol. Biol.">
        <title>Genome sequencing provides insights into the evolution of gene families encoding plant cell wall-degrading enzymes in longhorned beetles.</title>
        <authorList>
            <person name="Shin N.R."/>
            <person name="Okamura Y."/>
            <person name="Kirsch R."/>
            <person name="Pauchet Y."/>
        </authorList>
    </citation>
    <scope>NUCLEOTIDE SEQUENCE [LARGE SCALE GENOMIC DNA]</scope>
    <source>
        <strain evidence="3">EAD_L_NR</strain>
    </source>
</reference>
<feature type="region of interest" description="Disordered" evidence="1">
    <location>
        <begin position="169"/>
        <end position="215"/>
    </location>
</feature>
<feature type="compositionally biased region" description="Polar residues" evidence="1">
    <location>
        <begin position="76"/>
        <end position="85"/>
    </location>
</feature>
<feature type="compositionally biased region" description="Basic and acidic residues" evidence="1">
    <location>
        <begin position="87"/>
        <end position="99"/>
    </location>
</feature>
<feature type="compositionally biased region" description="Polar residues" evidence="1">
    <location>
        <begin position="1641"/>
        <end position="1654"/>
    </location>
</feature>
<keyword evidence="2" id="KW-0472">Membrane</keyword>
<feature type="region of interest" description="Disordered" evidence="1">
    <location>
        <begin position="823"/>
        <end position="850"/>
    </location>
</feature>
<dbReference type="EMBL" id="JANEYG010000038">
    <property type="protein sequence ID" value="KAJ8916888.1"/>
    <property type="molecule type" value="Genomic_DNA"/>
</dbReference>
<gene>
    <name evidence="3" type="ORF">NQ315_013356</name>
</gene>
<feature type="compositionally biased region" description="Basic and acidic residues" evidence="1">
    <location>
        <begin position="556"/>
        <end position="570"/>
    </location>
</feature>
<feature type="compositionally biased region" description="Polar residues" evidence="1">
    <location>
        <begin position="823"/>
        <end position="834"/>
    </location>
</feature>
<feature type="region of interest" description="Disordered" evidence="1">
    <location>
        <begin position="1256"/>
        <end position="1283"/>
    </location>
</feature>
<feature type="compositionally biased region" description="Polar residues" evidence="1">
    <location>
        <begin position="9"/>
        <end position="19"/>
    </location>
</feature>
<protein>
    <submittedName>
        <fullName evidence="3">Uncharacterized protein</fullName>
    </submittedName>
</protein>
<feature type="compositionally biased region" description="Basic residues" evidence="1">
    <location>
        <begin position="1033"/>
        <end position="1047"/>
    </location>
</feature>
<feature type="region of interest" description="Disordered" evidence="1">
    <location>
        <begin position="1143"/>
        <end position="1164"/>
    </location>
</feature>
<feature type="compositionally biased region" description="Low complexity" evidence="1">
    <location>
        <begin position="446"/>
        <end position="463"/>
    </location>
</feature>
<evidence type="ECO:0000256" key="1">
    <source>
        <dbReference type="SAM" id="MobiDB-lite"/>
    </source>
</evidence>
<feature type="transmembrane region" description="Helical" evidence="2">
    <location>
        <begin position="1783"/>
        <end position="1804"/>
    </location>
</feature>
<dbReference type="Proteomes" id="UP001159042">
    <property type="component" value="Unassembled WGS sequence"/>
</dbReference>
<feature type="compositionally biased region" description="Polar residues" evidence="1">
    <location>
        <begin position="433"/>
        <end position="442"/>
    </location>
</feature>
<sequence length="1823" mass="207289">MEALRKSRSSLTAETSGVQISEVKENEEVKGNNNELQIVTEPDDSSVRNSINSVVIEECEVSEAESQKHEHVGLESTESSDNISQYLDKEDRSPVKETVLKTADASNDNAEYEVIEQNPATSESNKKKRKASVESSYSKIKFEEKSPASQEKEVAALKLLTKRLKMKQDLKNKQAEQQQFSSDTVEDDENKLKEDQNIEENRKEEELTIINNEAKSEVDGLQDKKENFKETTDKSNIDLKVEIKNSDSEIITNLEEGANPVEKISDEDTVLKKSLGHDGADSSGNKIEERRDEAEHSGVETQEEGDGGGNKKTCKIRRTKTKTKAIHRQQLQQKKFVKKDPQNVKPVYIYIPLKPPEEEDLPACQNEPVADSPESPMKNDVQLIILTAPSDDEVLDYHSSDVPETPSSENKMFFETKVEELKKIAKEAVNEVDPSSTSQKLNTVAEETLSETLPTTDEPTTEPTTEETHSDNIEDELKPVQTETTTDTRKIQDENDNGVKITVDVEDGLNETFTKKNDRDHSRKKKSSDKIKDSNKSGSYEDIAPPNLPQTSSEPGQEKDATDLLEHDVSHSMNGEEQVDVNKSINSHEDNQEDWSKMSDHEYEPINPPPDIQIVVSPTPTENALEGISPLQSSDKYPDVLYKKNDLPLDDKQSHIQKTDPYPVSQSDTITNTSSQPTSNNEPTPDTIKSPNKFQISWKQTTNNFKNRIRNMKKQQPPAPDDGSKPKSVKFKFERPKFNLAKKFPDRSKINLPSLPSFNLPRRNSAKRSLKERQQSTESNVSDSKKKSFDFSTYPRIFKKKSKPADEKKTELDLATDSRLIQQENDNQNSSPSCIQRIPLNSDVSENSDENIERLSEPDIENHENDDKNEYFDDQMASHIRYKDDIDNDDEFESQIINKEDYLNRWNRGNFNCDIDTDYRRRYENSRFEVTDLDSPDDMDQQTFDFTLNQNKETYSSGSSFGGQRLGGVLEEINPDEFFLRKKGISQDNIEVGMYLSSEIKEAFRTPDNALSKMEHRDSSLVDSNISLPETRSKRKEVKKPKRKKTPHVSPERISPDESDDEDVSSSSPPLRPKRRSKRYRELKNSENIIPYQETVSVETNVSSEDLVAEDTTNLLNNRSRDIVTTTGGIALASDDLDFNYIDENPEDKPAAPPRKHKSLKSLTSENDSILEDIATNNELNKRRSEFVTSATYPLKKPSRSKLKPNRQPDSILKSNDNLPNEEENDKPFTSEDLIPCVEEPCVQDFRDYMGYAVIDKQHARRSPPLPPPRSPGRKKRSIETAEMRPLRNYSTLGQTRKVNGVETDDVKQEDKENIDNIQYEGTEDGYNKDLQSGDIIKRMKDRPLPAPPRPPRKSRILQNITSQENIMSGIRTSSEDLSQAPVSSDELQTDKQQFLNETDILESNITQNTDKYMVERHLITPSYFTHEETITHGSLLVQSLTGDKILQDSDITHSDRSEEKIIPVSNESDNETSSIPEDFKMMKDPHPQEIRMQVTPDVNKEIEFLKAQKLHVIGLDVDTLTVSKLLADKLIVSEIDSHNIQTDEIHSKSFQMKLDFPKSTYEFKPVVTENEEQLDVSEEHDDCEEKKLQRTSSIVNEDIEHQTNSFNMDCSEHLQTEPPVPPPRHLPVNMEHLKDDSQCSHESSPQEINTENIGLNKVIQEPEVDDVPPPRPPQPFLDYLPSQPPASFYAYKAQKEVEASSIPKVPRRRRPIRSRSRSSSDDSLVTPISRRYNSRSPEEPSISHLSGQLASACVSRGHNALKRLIADITDTVRKNTDGKLDLHVMTIILLILVAGLILLDYGVEKTVVHLHHWEYFNPPKDL</sequence>
<feature type="region of interest" description="Disordered" evidence="1">
    <location>
        <begin position="1"/>
        <end position="152"/>
    </location>
</feature>
<comment type="caution">
    <text evidence="3">The sequence shown here is derived from an EMBL/GenBank/DDBJ whole genome shotgun (WGS) entry which is preliminary data.</text>
</comment>
<feature type="compositionally biased region" description="Basic and acidic residues" evidence="1">
    <location>
        <begin position="140"/>
        <end position="152"/>
    </location>
</feature>
<feature type="region of interest" description="Disordered" evidence="1">
    <location>
        <begin position="253"/>
        <end position="338"/>
    </location>
</feature>
<evidence type="ECO:0000256" key="2">
    <source>
        <dbReference type="SAM" id="Phobius"/>
    </source>
</evidence>
<feature type="region of interest" description="Disordered" evidence="1">
    <location>
        <begin position="1189"/>
        <end position="1232"/>
    </location>
</feature>
<keyword evidence="2" id="KW-0812">Transmembrane</keyword>
<organism evidence="3 4">
    <name type="scientific">Exocentrus adspersus</name>
    <dbReference type="NCBI Taxonomy" id="1586481"/>
    <lineage>
        <taxon>Eukaryota</taxon>
        <taxon>Metazoa</taxon>
        <taxon>Ecdysozoa</taxon>
        <taxon>Arthropoda</taxon>
        <taxon>Hexapoda</taxon>
        <taxon>Insecta</taxon>
        <taxon>Pterygota</taxon>
        <taxon>Neoptera</taxon>
        <taxon>Endopterygota</taxon>
        <taxon>Coleoptera</taxon>
        <taxon>Polyphaga</taxon>
        <taxon>Cucujiformia</taxon>
        <taxon>Chrysomeloidea</taxon>
        <taxon>Cerambycidae</taxon>
        <taxon>Lamiinae</taxon>
        <taxon>Acanthocinini</taxon>
        <taxon>Exocentrus</taxon>
    </lineage>
</organism>
<feature type="region of interest" description="Disordered" evidence="1">
    <location>
        <begin position="1700"/>
        <end position="1744"/>
    </location>
</feature>